<dbReference type="RefSeq" id="WP_131287839.1">
    <property type="nucleotide sequence ID" value="NZ_SJKA01000004.1"/>
</dbReference>
<feature type="region of interest" description="Disordered" evidence="1">
    <location>
        <begin position="165"/>
        <end position="188"/>
    </location>
</feature>
<organism evidence="3 4">
    <name type="scientific">Kribbella sindirgiensis</name>
    <dbReference type="NCBI Taxonomy" id="1124744"/>
    <lineage>
        <taxon>Bacteria</taxon>
        <taxon>Bacillati</taxon>
        <taxon>Actinomycetota</taxon>
        <taxon>Actinomycetes</taxon>
        <taxon>Propionibacteriales</taxon>
        <taxon>Kribbellaceae</taxon>
        <taxon>Kribbella</taxon>
    </lineage>
</organism>
<feature type="compositionally biased region" description="Polar residues" evidence="1">
    <location>
        <begin position="170"/>
        <end position="180"/>
    </location>
</feature>
<accession>A0A4R0IQR3</accession>
<keyword evidence="4" id="KW-1185">Reference proteome</keyword>
<gene>
    <name evidence="3" type="ORF">E0H50_13700</name>
</gene>
<dbReference type="EMBL" id="SJKA01000004">
    <property type="protein sequence ID" value="TCC34940.1"/>
    <property type="molecule type" value="Genomic_DNA"/>
</dbReference>
<dbReference type="AlphaFoldDB" id="A0A4R0IQR3"/>
<evidence type="ECO:0000256" key="1">
    <source>
        <dbReference type="SAM" id="MobiDB-lite"/>
    </source>
</evidence>
<keyword evidence="2" id="KW-0812">Transmembrane</keyword>
<proteinExistence type="predicted"/>
<sequence length="188" mass="20420">MEKPPQKTTAREVVEATVEGAAGMIPVVGSPLAVAFAVAMGWTHNKRMTQWFEDLADTVTELQEQGSGLTFDQLADDPIFTDAVINATRAAQATHQQEKLDALRNGVLNSLGPGAPSVDEQSRFFRLVDEFGVAHLTMLTFPHNPRGWFDDRGLQQETYMMGGRGLRTPSAKSATRTCTRSDGLGGAR</sequence>
<evidence type="ECO:0000313" key="4">
    <source>
        <dbReference type="Proteomes" id="UP000292695"/>
    </source>
</evidence>
<dbReference type="OrthoDB" id="3295526at2"/>
<keyword evidence="2" id="KW-1133">Transmembrane helix</keyword>
<protein>
    <submittedName>
        <fullName evidence="3">Uncharacterized protein</fullName>
    </submittedName>
</protein>
<feature type="transmembrane region" description="Helical" evidence="2">
    <location>
        <begin position="20"/>
        <end position="42"/>
    </location>
</feature>
<comment type="caution">
    <text evidence="3">The sequence shown here is derived from an EMBL/GenBank/DDBJ whole genome shotgun (WGS) entry which is preliminary data.</text>
</comment>
<dbReference type="Proteomes" id="UP000292695">
    <property type="component" value="Unassembled WGS sequence"/>
</dbReference>
<reference evidence="3 4" key="1">
    <citation type="submission" date="2019-02" db="EMBL/GenBank/DDBJ databases">
        <title>Kribbella capetownensis sp. nov. and Kribbella speibonae sp. nov., isolated from soil.</title>
        <authorList>
            <person name="Curtis S.M."/>
            <person name="Norton I."/>
            <person name="Everest G.J."/>
            <person name="Meyers P.R."/>
        </authorList>
    </citation>
    <scope>NUCLEOTIDE SEQUENCE [LARGE SCALE GENOMIC DNA]</scope>
    <source>
        <strain evidence="3 4">DSM 27082</strain>
    </source>
</reference>
<evidence type="ECO:0000313" key="3">
    <source>
        <dbReference type="EMBL" id="TCC34940.1"/>
    </source>
</evidence>
<keyword evidence="2" id="KW-0472">Membrane</keyword>
<evidence type="ECO:0000256" key="2">
    <source>
        <dbReference type="SAM" id="Phobius"/>
    </source>
</evidence>
<name>A0A4R0IQR3_9ACTN</name>